<proteinExistence type="predicted"/>
<evidence type="ECO:0000313" key="1">
    <source>
        <dbReference type="Proteomes" id="UP000887565"/>
    </source>
</evidence>
<organism evidence="1 2">
    <name type="scientific">Romanomermis culicivorax</name>
    <name type="common">Nematode worm</name>
    <dbReference type="NCBI Taxonomy" id="13658"/>
    <lineage>
        <taxon>Eukaryota</taxon>
        <taxon>Metazoa</taxon>
        <taxon>Ecdysozoa</taxon>
        <taxon>Nematoda</taxon>
        <taxon>Enoplea</taxon>
        <taxon>Dorylaimia</taxon>
        <taxon>Mermithida</taxon>
        <taxon>Mermithoidea</taxon>
        <taxon>Mermithidae</taxon>
        <taxon>Romanomermis</taxon>
    </lineage>
</organism>
<name>A0A915HJY6_ROMCU</name>
<sequence>MALQADPNIFQITQICANEQSANEFTITNELLPNIPGVGQSHMAHCTKCKSMISLKKGRAIFGGQGNRTWFARMDAIN</sequence>
<protein>
    <submittedName>
        <fullName evidence="2">Uncharacterized protein</fullName>
    </submittedName>
</protein>
<reference evidence="2" key="1">
    <citation type="submission" date="2022-11" db="UniProtKB">
        <authorList>
            <consortium name="WormBaseParasite"/>
        </authorList>
    </citation>
    <scope>IDENTIFICATION</scope>
</reference>
<keyword evidence="1" id="KW-1185">Reference proteome</keyword>
<evidence type="ECO:0000313" key="2">
    <source>
        <dbReference type="WBParaSite" id="nRc.2.0.1.t01969-RA"/>
    </source>
</evidence>
<dbReference type="WBParaSite" id="nRc.2.0.1.t01969-RA">
    <property type="protein sequence ID" value="nRc.2.0.1.t01969-RA"/>
    <property type="gene ID" value="nRc.2.0.1.g01969"/>
</dbReference>
<dbReference type="Proteomes" id="UP000887565">
    <property type="component" value="Unplaced"/>
</dbReference>
<accession>A0A915HJY6</accession>
<dbReference type="AlphaFoldDB" id="A0A915HJY6"/>